<dbReference type="Proteomes" id="UP001141659">
    <property type="component" value="Unassembled WGS sequence"/>
</dbReference>
<dbReference type="GO" id="GO:0046872">
    <property type="term" value="F:metal ion binding"/>
    <property type="evidence" value="ECO:0007669"/>
    <property type="project" value="UniProtKB-KW"/>
</dbReference>
<evidence type="ECO:0000313" key="4">
    <source>
        <dbReference type="EMBL" id="MCV7387716.1"/>
    </source>
</evidence>
<dbReference type="GO" id="GO:0019239">
    <property type="term" value="F:deaminase activity"/>
    <property type="evidence" value="ECO:0007669"/>
    <property type="project" value="UniProtKB-ARBA"/>
</dbReference>
<dbReference type="InterPro" id="IPR013108">
    <property type="entry name" value="Amidohydro_3"/>
</dbReference>
<dbReference type="PANTHER" id="PTHR32027">
    <property type="entry name" value="CYTOSINE DEAMINASE"/>
    <property type="match status" value="1"/>
</dbReference>
<dbReference type="InterPro" id="IPR032466">
    <property type="entry name" value="Metal_Hydrolase"/>
</dbReference>
<proteinExistence type="predicted"/>
<dbReference type="Gene3D" id="2.30.40.10">
    <property type="entry name" value="Urease, subunit C, domain 1"/>
    <property type="match status" value="1"/>
</dbReference>
<keyword evidence="1" id="KW-0479">Metal-binding</keyword>
<dbReference type="FunFam" id="3.20.20.140:FF:000019">
    <property type="entry name" value="Cytosine deaminase"/>
    <property type="match status" value="1"/>
</dbReference>
<dbReference type="Gene3D" id="3.20.20.140">
    <property type="entry name" value="Metal-dependent hydrolases"/>
    <property type="match status" value="1"/>
</dbReference>
<dbReference type="AlphaFoldDB" id="A0AAW5SZ00"/>
<dbReference type="InterPro" id="IPR011059">
    <property type="entry name" value="Metal-dep_hydrolase_composite"/>
</dbReference>
<dbReference type="InterPro" id="IPR052349">
    <property type="entry name" value="Metallo-hydrolase_Enzymes"/>
</dbReference>
<name>A0AAW5SZ00_9MYCO</name>
<dbReference type="PANTHER" id="PTHR32027:SF9">
    <property type="entry name" value="BLL3847 PROTEIN"/>
    <property type="match status" value="1"/>
</dbReference>
<dbReference type="SUPFAM" id="SSF51338">
    <property type="entry name" value="Composite domain of metallo-dependent hydrolases"/>
    <property type="match status" value="1"/>
</dbReference>
<dbReference type="EMBL" id="JACKVC010000010">
    <property type="protein sequence ID" value="MCV7387716.1"/>
    <property type="molecule type" value="Genomic_DNA"/>
</dbReference>
<dbReference type="Pfam" id="PF07969">
    <property type="entry name" value="Amidohydro_3"/>
    <property type="match status" value="1"/>
</dbReference>
<evidence type="ECO:0000256" key="1">
    <source>
        <dbReference type="ARBA" id="ARBA00022723"/>
    </source>
</evidence>
<dbReference type="NCBIfam" id="NF004636">
    <property type="entry name" value="PRK05985.1"/>
    <property type="match status" value="1"/>
</dbReference>
<dbReference type="CDD" id="cd01293">
    <property type="entry name" value="Bact_CD"/>
    <property type="match status" value="1"/>
</dbReference>
<dbReference type="RefSeq" id="WP_036450446.1">
    <property type="nucleotide sequence ID" value="NZ_JACKVC010000010.1"/>
</dbReference>
<dbReference type="GO" id="GO:0016814">
    <property type="term" value="F:hydrolase activity, acting on carbon-nitrogen (but not peptide) bonds, in cyclic amidines"/>
    <property type="evidence" value="ECO:0007669"/>
    <property type="project" value="TreeGrafter"/>
</dbReference>
<keyword evidence="2" id="KW-0378">Hydrolase</keyword>
<evidence type="ECO:0000313" key="5">
    <source>
        <dbReference type="Proteomes" id="UP001141659"/>
    </source>
</evidence>
<gene>
    <name evidence="4" type="ORF">H5P34_06615</name>
</gene>
<evidence type="ECO:0000259" key="3">
    <source>
        <dbReference type="Pfam" id="PF07969"/>
    </source>
</evidence>
<reference evidence="4" key="1">
    <citation type="submission" date="2020-07" db="EMBL/GenBank/DDBJ databases">
        <authorList>
            <person name="Pettersson B.M.F."/>
            <person name="Behra P.R.K."/>
            <person name="Ramesh M."/>
            <person name="Das S."/>
            <person name="Dasgupta S."/>
            <person name="Kirsebom L.A."/>
        </authorList>
    </citation>
    <scope>NUCLEOTIDE SEQUENCE</scope>
    <source>
        <strain evidence="4">DSM 44242</strain>
    </source>
</reference>
<feature type="domain" description="Amidohydrolase 3" evidence="3">
    <location>
        <begin position="49"/>
        <end position="394"/>
    </location>
</feature>
<protein>
    <submittedName>
        <fullName evidence="4">Amidohydrolase family protein</fullName>
    </submittedName>
</protein>
<dbReference type="SUPFAM" id="SSF51556">
    <property type="entry name" value="Metallo-dependent hydrolases"/>
    <property type="match status" value="1"/>
</dbReference>
<evidence type="ECO:0000256" key="2">
    <source>
        <dbReference type="ARBA" id="ARBA00022801"/>
    </source>
</evidence>
<accession>A0AAW5SZ00</accession>
<sequence length="408" mass="42856">MTGPKVDALVDVVLPDGRRADVTLREGRVSAITDHQQAVSTPEAPGRHVVDCGGALLLPAFVDGHCHLDKTFWGTPWRPHRASGSLRERIADERELRTRIGVPVTTRATALAEHMVSLGTGHVRSHVDIDPDVQLDGLHQLVQVRESLRDKLSIQLVAFPQSGVVTAPGVPDLLDAALAEGADLIGGLDPAGFDGDVDGQLDVVFGLAERHGAGIDIHLHDGGDLGIRQLHAIAERTKTLGLGGKVTVSHAYCLGQVDEAAVDRTATALATAGVSLMTNGPAGTMPPVLRLRDNGVLVFAGSDNIRDAWWSYGTGDMLERATIIGLEGGLMTDEELGCAASLVTDSAATALGLADYGLAPGDRADLVVIAAANPAEAVAGHPERLLVLHDGRVVSRKTVRHADNSKAW</sequence>
<organism evidence="4 5">
    <name type="scientific">Mycolicibacterium porcinum</name>
    <dbReference type="NCBI Taxonomy" id="39693"/>
    <lineage>
        <taxon>Bacteria</taxon>
        <taxon>Bacillati</taxon>
        <taxon>Actinomycetota</taxon>
        <taxon>Actinomycetes</taxon>
        <taxon>Mycobacteriales</taxon>
        <taxon>Mycobacteriaceae</taxon>
        <taxon>Mycolicibacterium</taxon>
    </lineage>
</organism>
<reference evidence="4" key="2">
    <citation type="journal article" date="2022" name="BMC Genomics">
        <title>Comparative genome analysis of mycobacteria focusing on tRNA and non-coding RNA.</title>
        <authorList>
            <person name="Behra P.R.K."/>
            <person name="Pettersson B.M.F."/>
            <person name="Ramesh M."/>
            <person name="Das S."/>
            <person name="Dasgupta S."/>
            <person name="Kirsebom L.A."/>
        </authorList>
    </citation>
    <scope>NUCLEOTIDE SEQUENCE</scope>
    <source>
        <strain evidence="4">DSM 44242</strain>
    </source>
</reference>
<comment type="caution">
    <text evidence="4">The sequence shown here is derived from an EMBL/GenBank/DDBJ whole genome shotgun (WGS) entry which is preliminary data.</text>
</comment>